<proteinExistence type="predicted"/>
<accession>A0A420IQZ5</accession>
<dbReference type="Proteomes" id="UP000285405">
    <property type="component" value="Unassembled WGS sequence"/>
</dbReference>
<sequence>MSLAFPKHLLEIFDSVDQEKWGKKVKISDSNDVTEKVINGYILHTKLWYEKGDYQDYDLWESFREDFANWTTEIFNICDTKIRRDFINFLVQHGVYIPRNGGKIAENLSHLVQVDNYHEWTIKEVADSMKTSKHFYSRFNPKTKNRAIIY</sequence>
<name>A0A420IQZ5_9PEZI</name>
<protein>
    <submittedName>
        <fullName evidence="1">Uncharacterized protein</fullName>
    </submittedName>
</protein>
<dbReference type="EMBL" id="MCBR01006786">
    <property type="protein sequence ID" value="RKF76961.1"/>
    <property type="molecule type" value="Genomic_DNA"/>
</dbReference>
<reference evidence="1 2" key="1">
    <citation type="journal article" date="2018" name="BMC Genomics">
        <title>Comparative genome analyses reveal sequence features reflecting distinct modes of host-adaptation between dicot and monocot powdery mildew.</title>
        <authorList>
            <person name="Wu Y."/>
            <person name="Ma X."/>
            <person name="Pan Z."/>
            <person name="Kale S.D."/>
            <person name="Song Y."/>
            <person name="King H."/>
            <person name="Zhang Q."/>
            <person name="Presley C."/>
            <person name="Deng X."/>
            <person name="Wei C.I."/>
            <person name="Xiao S."/>
        </authorList>
    </citation>
    <scope>NUCLEOTIDE SEQUENCE [LARGE SCALE GENOMIC DNA]</scope>
    <source>
        <strain evidence="1">UCSC1</strain>
    </source>
</reference>
<dbReference type="OrthoDB" id="3590150at2759"/>
<gene>
    <name evidence="1" type="ORF">GcC1_067016</name>
</gene>
<comment type="caution">
    <text evidence="1">The sequence shown here is derived from an EMBL/GenBank/DDBJ whole genome shotgun (WGS) entry which is preliminary data.</text>
</comment>
<evidence type="ECO:0000313" key="1">
    <source>
        <dbReference type="EMBL" id="RKF76961.1"/>
    </source>
</evidence>
<organism evidence="1 2">
    <name type="scientific">Golovinomyces cichoracearum</name>
    <dbReference type="NCBI Taxonomy" id="62708"/>
    <lineage>
        <taxon>Eukaryota</taxon>
        <taxon>Fungi</taxon>
        <taxon>Dikarya</taxon>
        <taxon>Ascomycota</taxon>
        <taxon>Pezizomycotina</taxon>
        <taxon>Leotiomycetes</taxon>
        <taxon>Erysiphales</taxon>
        <taxon>Erysiphaceae</taxon>
        <taxon>Golovinomyces</taxon>
    </lineage>
</organism>
<evidence type="ECO:0000313" key="2">
    <source>
        <dbReference type="Proteomes" id="UP000285405"/>
    </source>
</evidence>
<dbReference type="AlphaFoldDB" id="A0A420IQZ5"/>